<reference evidence="2" key="1">
    <citation type="journal article" date="2014" name="Int. J. Syst. Evol. Microbiol.">
        <title>Complete genome sequence of Corynebacterium casei LMG S-19264T (=DSM 44701T), isolated from a smear-ripened cheese.</title>
        <authorList>
            <consortium name="US DOE Joint Genome Institute (JGI-PGF)"/>
            <person name="Walter F."/>
            <person name="Albersmeier A."/>
            <person name="Kalinowski J."/>
            <person name="Ruckert C."/>
        </authorList>
    </citation>
    <scope>NUCLEOTIDE SEQUENCE</scope>
    <source>
        <strain evidence="2">JCM 4637</strain>
    </source>
</reference>
<feature type="compositionally biased region" description="Low complexity" evidence="1">
    <location>
        <begin position="50"/>
        <end position="60"/>
    </location>
</feature>
<dbReference type="Proteomes" id="UP000638353">
    <property type="component" value="Unassembled WGS sequence"/>
</dbReference>
<dbReference type="EMBL" id="BMVC01000005">
    <property type="protein sequence ID" value="GHC93177.1"/>
    <property type="molecule type" value="Genomic_DNA"/>
</dbReference>
<organism evidence="2 3">
    <name type="scientific">Streptomyces finlayi</name>
    <dbReference type="NCBI Taxonomy" id="67296"/>
    <lineage>
        <taxon>Bacteria</taxon>
        <taxon>Bacillati</taxon>
        <taxon>Actinomycetota</taxon>
        <taxon>Actinomycetes</taxon>
        <taxon>Kitasatosporales</taxon>
        <taxon>Streptomycetaceae</taxon>
        <taxon>Streptomyces</taxon>
    </lineage>
</organism>
<comment type="caution">
    <text evidence="2">The sequence shown here is derived from an EMBL/GenBank/DDBJ whole genome shotgun (WGS) entry which is preliminary data.</text>
</comment>
<name>A0A918WXD7_9ACTN</name>
<accession>A0A918WXD7</accession>
<evidence type="ECO:0000313" key="2">
    <source>
        <dbReference type="EMBL" id="GHC93177.1"/>
    </source>
</evidence>
<dbReference type="AlphaFoldDB" id="A0A918WXD7"/>
<sequence>MPTQSRASQLPLREGKFYFGEMEKMRTAAIAITLAATAVLAGCDSGTDRAQPPATTQTSAFPPPSFPPASAKSSAQICAEITSHWVRERLAGRGTGDFMKEGLSNGTNNIVVAVMAAATEERKRAGDAAAEKLITERTQHDCAERYRTATPTGNPWH</sequence>
<proteinExistence type="predicted"/>
<protein>
    <submittedName>
        <fullName evidence="2">Uncharacterized protein</fullName>
    </submittedName>
</protein>
<feature type="region of interest" description="Disordered" evidence="1">
    <location>
        <begin position="47"/>
        <end position="74"/>
    </location>
</feature>
<evidence type="ECO:0000313" key="3">
    <source>
        <dbReference type="Proteomes" id="UP000638353"/>
    </source>
</evidence>
<reference evidence="2" key="2">
    <citation type="submission" date="2020-09" db="EMBL/GenBank/DDBJ databases">
        <authorList>
            <person name="Sun Q."/>
            <person name="Ohkuma M."/>
        </authorList>
    </citation>
    <scope>NUCLEOTIDE SEQUENCE</scope>
    <source>
        <strain evidence="2">JCM 4637</strain>
    </source>
</reference>
<gene>
    <name evidence="2" type="ORF">GCM10010334_30010</name>
</gene>
<evidence type="ECO:0000256" key="1">
    <source>
        <dbReference type="SAM" id="MobiDB-lite"/>
    </source>
</evidence>